<dbReference type="Proteomes" id="UP000215214">
    <property type="component" value="Chromosome TJEJU"/>
</dbReference>
<evidence type="ECO:0000313" key="2">
    <source>
        <dbReference type="EMBL" id="SNR15797.1"/>
    </source>
</evidence>
<accession>A0A238U9E5</accession>
<dbReference type="Pfam" id="PF13476">
    <property type="entry name" value="AAA_23"/>
    <property type="match status" value="1"/>
</dbReference>
<sequence length="686" mass="79685">MIQINRLKLDIQGYSPSNTALKKRYGFDIPFKKGLNVIKGENTSGKSTIISCLFYSLCLEELKGAKNIRALDNSVKKEFSINENDYKVFTSSTYVEIKNDDNQVFTLKRNIKGGENNIVKIFKGGISELNSKPESKTVFIDRTRNHESEVGFYSWFAHFMKMPDIPKVLNQKGDYSDLYLQTIFPALFIEQTKGWSDLLASMPYFGIKDNKQRTIEYLFNLKALKNDVEKERLNEIKKRITERWTTTLGKLDVLATANSGKYSELDEVPFLDSKDLDFVSLKILKGIDSDNFIPINELIEELKEKKSLINLQPKLIENKKPELRRILNQQKEKYLDFVDYYNKFNLKYQSQKSQLLSYQNHIEELKAEIEVNKDIKYLTEKDPTVNELDSCPTCSQKITPEIIKTDLSIEFKTIKGNLNYLQNQKKLLESSINGLIKTLDEKEVINSTFIKEISDLELSIRQIKNELLDPDSMPSRLEIQKDILLENEILKLTKVESDFKGLINELREVSVLYGENKRLIDNFKINDADDILKLENFETSYKNLLYKFNYSSNKPFNVSVQRKFPFKYFPISKYGKEIQKIQMSSSSSDFIRNIWAYTISLLKEAENHPGIILFDEPSQHSMKSSSLEQFFKTVADLKQFQIIVAASSEENNKTEDKKTYSLNNILSKIEHNEYIITEMSIQEMES</sequence>
<dbReference type="Gene3D" id="3.40.50.300">
    <property type="entry name" value="P-loop containing nucleotide triphosphate hydrolases"/>
    <property type="match status" value="1"/>
</dbReference>
<dbReference type="RefSeq" id="WP_095071841.1">
    <property type="nucleotide sequence ID" value="NZ_LT899436.1"/>
</dbReference>
<protein>
    <recommendedName>
        <fullName evidence="1">Rad50/SbcC-type AAA domain-containing protein</fullName>
    </recommendedName>
</protein>
<proteinExistence type="predicted"/>
<gene>
    <name evidence="2" type="ORF">TJEJU_2095</name>
</gene>
<evidence type="ECO:0000259" key="1">
    <source>
        <dbReference type="Pfam" id="PF13476"/>
    </source>
</evidence>
<dbReference type="OrthoDB" id="853948at2"/>
<name>A0A238U9E5_9FLAO</name>
<dbReference type="SUPFAM" id="SSF52540">
    <property type="entry name" value="P-loop containing nucleoside triphosphate hydrolases"/>
    <property type="match status" value="1"/>
</dbReference>
<feature type="domain" description="Rad50/SbcC-type AAA" evidence="1">
    <location>
        <begin position="26"/>
        <end position="242"/>
    </location>
</feature>
<dbReference type="KEGG" id="tje:TJEJU_2095"/>
<reference evidence="2 3" key="1">
    <citation type="submission" date="2017-07" db="EMBL/GenBank/DDBJ databases">
        <authorList>
            <person name="Sun Z.S."/>
            <person name="Albrecht U."/>
            <person name="Echele G."/>
            <person name="Lee C.C."/>
        </authorList>
    </citation>
    <scope>NUCLEOTIDE SEQUENCE [LARGE SCALE GENOMIC DNA]</scope>
    <source>
        <strain evidence="3">type strain: KCTC 22618</strain>
    </source>
</reference>
<dbReference type="InterPro" id="IPR027417">
    <property type="entry name" value="P-loop_NTPase"/>
</dbReference>
<organism evidence="2 3">
    <name type="scientific">Tenacibaculum jejuense</name>
    <dbReference type="NCBI Taxonomy" id="584609"/>
    <lineage>
        <taxon>Bacteria</taxon>
        <taxon>Pseudomonadati</taxon>
        <taxon>Bacteroidota</taxon>
        <taxon>Flavobacteriia</taxon>
        <taxon>Flavobacteriales</taxon>
        <taxon>Flavobacteriaceae</taxon>
        <taxon>Tenacibaculum</taxon>
    </lineage>
</organism>
<dbReference type="PANTHER" id="PTHR32114:SF2">
    <property type="entry name" value="ABC TRANSPORTER ABCH.3"/>
    <property type="match status" value="1"/>
</dbReference>
<dbReference type="EMBL" id="LT899436">
    <property type="protein sequence ID" value="SNR15797.1"/>
    <property type="molecule type" value="Genomic_DNA"/>
</dbReference>
<dbReference type="PANTHER" id="PTHR32114">
    <property type="entry name" value="ABC TRANSPORTER ABCH.3"/>
    <property type="match status" value="1"/>
</dbReference>
<evidence type="ECO:0000313" key="3">
    <source>
        <dbReference type="Proteomes" id="UP000215214"/>
    </source>
</evidence>
<dbReference type="AlphaFoldDB" id="A0A238U9E5"/>
<keyword evidence="3" id="KW-1185">Reference proteome</keyword>
<dbReference type="InterPro" id="IPR038729">
    <property type="entry name" value="Rad50/SbcC_AAA"/>
</dbReference>